<dbReference type="EMBL" id="JAPQKL010000001">
    <property type="protein sequence ID" value="KAJ5146644.1"/>
    <property type="molecule type" value="Genomic_DNA"/>
</dbReference>
<evidence type="ECO:0000313" key="3">
    <source>
        <dbReference type="Proteomes" id="UP001149079"/>
    </source>
</evidence>
<sequence length="635" mass="71947">MILPSVEDRLEEDVPEAPQGSENADTLSEAIIHSLPETDSHSTTEGFHDVFTNEECRMMLEAAVEEQVLPREEDLESEVVVDLTNIPCEEAEERSPDPPRPQPSIEMPPPRPSGIQTSPDIVFETVDVPHIETPMDEFHLLLAVWLDDARITRQQYASLVQILQTSKMQSIQELPLDINTLKRNLRGQMSQLPVISRKIPVIPSQLPTLSPNQRHLNQQYMKNLYIIDPIPLITRLLHSPMFQSHMYKGLAELVPRAGELWQSLSWASSIRSTSGEFAQYPDHSPIFPSDIVRYRCRSRECCVAGRPPFMPHLGRVRGVYKQENIKVLGTQSIRQPGDLLPPIDSQDPPFESFELILLEDDEVLLTEDEVLGREPDVFHDRQFKIVPGMIVRRPPSSTFTICRVYKKSGNTVRALQQTHAIRGELEIAQYGRQHLVDTLSSQRCVSVPYQTFMDGFGLYRTMYRSIMGVYMIPSCVPVAERAKRSNVLPITLGPHGSNFPEVVGSLTHLRRLEEGVDITWTDGRPIRLVAGCIAYIGDMPQQNDNAGCKRPHANRGCRTCLITEEVRDDFQFDIETFGRYHFQVQDQRRTATSQPPTARAKMFKELGLVKDPSPLLQICPALDVVTHFPSDICHS</sequence>
<keyword evidence="3" id="KW-1185">Reference proteome</keyword>
<reference evidence="2" key="2">
    <citation type="journal article" date="2023" name="IMA Fungus">
        <title>Comparative genomic study of the Penicillium genus elucidates a diverse pangenome and 15 lateral gene transfer events.</title>
        <authorList>
            <person name="Petersen C."/>
            <person name="Sorensen T."/>
            <person name="Nielsen M.R."/>
            <person name="Sondergaard T.E."/>
            <person name="Sorensen J.L."/>
            <person name="Fitzpatrick D.A."/>
            <person name="Frisvad J.C."/>
            <person name="Nielsen K.L."/>
        </authorList>
    </citation>
    <scope>NUCLEOTIDE SEQUENCE</scope>
    <source>
        <strain evidence="2">IBT 22155</strain>
    </source>
</reference>
<feature type="region of interest" description="Disordered" evidence="1">
    <location>
        <begin position="1"/>
        <end position="27"/>
    </location>
</feature>
<accession>A0A9W9HHJ0</accession>
<feature type="region of interest" description="Disordered" evidence="1">
    <location>
        <begin position="85"/>
        <end position="118"/>
    </location>
</feature>
<dbReference type="Proteomes" id="UP001149079">
    <property type="component" value="Unassembled WGS sequence"/>
</dbReference>
<comment type="caution">
    <text evidence="2">The sequence shown here is derived from an EMBL/GenBank/DDBJ whole genome shotgun (WGS) entry which is preliminary data.</text>
</comment>
<dbReference type="AlphaFoldDB" id="A0A9W9HHJ0"/>
<protein>
    <submittedName>
        <fullName evidence="2">Uncharacterized protein</fullName>
    </submittedName>
</protein>
<dbReference type="OrthoDB" id="4504959at2759"/>
<reference evidence="2" key="1">
    <citation type="submission" date="2022-11" db="EMBL/GenBank/DDBJ databases">
        <authorList>
            <person name="Petersen C."/>
        </authorList>
    </citation>
    <scope>NUCLEOTIDE SEQUENCE</scope>
    <source>
        <strain evidence="2">IBT 22155</strain>
    </source>
</reference>
<dbReference type="GeneID" id="81401122"/>
<proteinExistence type="predicted"/>
<dbReference type="RefSeq" id="XP_056527118.1">
    <property type="nucleotide sequence ID" value="XM_056661952.1"/>
</dbReference>
<evidence type="ECO:0000313" key="2">
    <source>
        <dbReference type="EMBL" id="KAJ5146644.1"/>
    </source>
</evidence>
<name>A0A9W9HHJ0_9EURO</name>
<gene>
    <name evidence="2" type="ORF">N7515_001208</name>
</gene>
<evidence type="ECO:0000256" key="1">
    <source>
        <dbReference type="SAM" id="MobiDB-lite"/>
    </source>
</evidence>
<organism evidence="2 3">
    <name type="scientific">Penicillium bovifimosum</name>
    <dbReference type="NCBI Taxonomy" id="126998"/>
    <lineage>
        <taxon>Eukaryota</taxon>
        <taxon>Fungi</taxon>
        <taxon>Dikarya</taxon>
        <taxon>Ascomycota</taxon>
        <taxon>Pezizomycotina</taxon>
        <taxon>Eurotiomycetes</taxon>
        <taxon>Eurotiomycetidae</taxon>
        <taxon>Eurotiales</taxon>
        <taxon>Aspergillaceae</taxon>
        <taxon>Penicillium</taxon>
    </lineage>
</organism>
<feature type="compositionally biased region" description="Pro residues" evidence="1">
    <location>
        <begin position="98"/>
        <end position="112"/>
    </location>
</feature>